<accession>A0A6J4V3I1</accession>
<evidence type="ECO:0000256" key="1">
    <source>
        <dbReference type="SAM" id="MobiDB-lite"/>
    </source>
</evidence>
<protein>
    <submittedName>
        <fullName evidence="2">Uncharacterized protein</fullName>
    </submittedName>
</protein>
<dbReference type="EMBL" id="CADCWI010000111">
    <property type="protein sequence ID" value="CAA9564296.1"/>
    <property type="molecule type" value="Genomic_DNA"/>
</dbReference>
<feature type="region of interest" description="Disordered" evidence="1">
    <location>
        <begin position="18"/>
        <end position="41"/>
    </location>
</feature>
<organism evidence="2">
    <name type="scientific">uncultured Thermomicrobiales bacterium</name>
    <dbReference type="NCBI Taxonomy" id="1645740"/>
    <lineage>
        <taxon>Bacteria</taxon>
        <taxon>Pseudomonadati</taxon>
        <taxon>Thermomicrobiota</taxon>
        <taxon>Thermomicrobia</taxon>
        <taxon>Thermomicrobiales</taxon>
        <taxon>environmental samples</taxon>
    </lineage>
</organism>
<gene>
    <name evidence="2" type="ORF">AVDCRST_MAG43-2188</name>
</gene>
<evidence type="ECO:0000313" key="2">
    <source>
        <dbReference type="EMBL" id="CAA9564296.1"/>
    </source>
</evidence>
<sequence>MTVALNMKRRWLLEAGSGNRPANAVHTDDGAHGATLFSNDS</sequence>
<proteinExistence type="predicted"/>
<dbReference type="AlphaFoldDB" id="A0A6J4V3I1"/>
<reference evidence="2" key="1">
    <citation type="submission" date="2020-02" db="EMBL/GenBank/DDBJ databases">
        <authorList>
            <person name="Meier V. D."/>
        </authorList>
    </citation>
    <scope>NUCLEOTIDE SEQUENCE</scope>
    <source>
        <strain evidence="2">AVDCRST_MAG43</strain>
    </source>
</reference>
<name>A0A6J4V3I1_9BACT</name>